<feature type="transmembrane region" description="Helical" evidence="6">
    <location>
        <begin position="275"/>
        <end position="294"/>
    </location>
</feature>
<dbReference type="Proteomes" id="UP000586095">
    <property type="component" value="Unassembled WGS sequence"/>
</dbReference>
<evidence type="ECO:0000313" key="9">
    <source>
        <dbReference type="Proteomes" id="UP000586095"/>
    </source>
</evidence>
<dbReference type="EMBL" id="JACCBD010000001">
    <property type="protein sequence ID" value="NYD28400.1"/>
    <property type="molecule type" value="Genomic_DNA"/>
</dbReference>
<feature type="transmembrane region" description="Helical" evidence="6">
    <location>
        <begin position="214"/>
        <end position="234"/>
    </location>
</feature>
<dbReference type="InterPro" id="IPR050638">
    <property type="entry name" value="AA-Vitamin_Transporters"/>
</dbReference>
<dbReference type="GO" id="GO:0016020">
    <property type="term" value="C:membrane"/>
    <property type="evidence" value="ECO:0007669"/>
    <property type="project" value="UniProtKB-SubCell"/>
</dbReference>
<keyword evidence="5 6" id="KW-0472">Membrane</keyword>
<dbReference type="InterPro" id="IPR000620">
    <property type="entry name" value="EamA_dom"/>
</dbReference>
<dbReference type="Pfam" id="PF00892">
    <property type="entry name" value="EamA"/>
    <property type="match status" value="1"/>
</dbReference>
<evidence type="ECO:0000256" key="3">
    <source>
        <dbReference type="ARBA" id="ARBA00022692"/>
    </source>
</evidence>
<dbReference type="PANTHER" id="PTHR32322:SF2">
    <property type="entry name" value="EAMA DOMAIN-CONTAINING PROTEIN"/>
    <property type="match status" value="1"/>
</dbReference>
<comment type="caution">
    <text evidence="8">The sequence shown here is derived from an EMBL/GenBank/DDBJ whole genome shotgun (WGS) entry which is preliminary data.</text>
</comment>
<feature type="transmembrane region" description="Helical" evidence="6">
    <location>
        <begin position="186"/>
        <end position="208"/>
    </location>
</feature>
<comment type="similarity">
    <text evidence="2">Belongs to the EamA transporter family.</text>
</comment>
<feature type="transmembrane region" description="Helical" evidence="6">
    <location>
        <begin position="107"/>
        <end position="125"/>
    </location>
</feature>
<comment type="subcellular location">
    <subcellularLocation>
        <location evidence="1">Membrane</location>
        <topology evidence="1">Multi-pass membrane protein</topology>
    </subcellularLocation>
</comment>
<feature type="transmembrane region" description="Helical" evidence="6">
    <location>
        <begin position="82"/>
        <end position="101"/>
    </location>
</feature>
<dbReference type="SUPFAM" id="SSF103481">
    <property type="entry name" value="Multidrug resistance efflux transporter EmrE"/>
    <property type="match status" value="1"/>
</dbReference>
<organism evidence="8 9">
    <name type="scientific">Leucobacter aridicollis</name>
    <dbReference type="NCBI Taxonomy" id="283878"/>
    <lineage>
        <taxon>Bacteria</taxon>
        <taxon>Bacillati</taxon>
        <taxon>Actinomycetota</taxon>
        <taxon>Actinomycetes</taxon>
        <taxon>Micrococcales</taxon>
        <taxon>Microbacteriaceae</taxon>
        <taxon>Leucobacter</taxon>
    </lineage>
</organism>
<evidence type="ECO:0000256" key="2">
    <source>
        <dbReference type="ARBA" id="ARBA00007362"/>
    </source>
</evidence>
<evidence type="ECO:0000256" key="5">
    <source>
        <dbReference type="ARBA" id="ARBA00023136"/>
    </source>
</evidence>
<dbReference type="InterPro" id="IPR037185">
    <property type="entry name" value="EmrE-like"/>
</dbReference>
<name>A0A852RHR7_9MICO</name>
<evidence type="ECO:0000256" key="4">
    <source>
        <dbReference type="ARBA" id="ARBA00022989"/>
    </source>
</evidence>
<keyword evidence="4 6" id="KW-1133">Transmembrane helix</keyword>
<sequence length="298" mass="30855">MTTQRIHLQAGSPEPAGRSALGRGVGLTQIASLGNQLGAATGALAFPAIGPVGVVAVRQLVAAAVLMPVGRPNFRALKRADWLAVTALALVFSIMNTSVYLTIERLGLGLAITLEFLGPLALVILSARRVIDLVGGLVAVMGVVVLVNPGTTSDILGVAIGLVSAAAWAAYILLNRRLGRTLPGMQGTATASLISGIIWIPIAITWFTAHPPPLWALGFAVICALASSVLPFSIDVVALRLLPASLFSTLQSMHPVWAALVGFMMLGQRLSATELIGIGLVVASNVLVTSTNAVRARR</sequence>
<keyword evidence="3 6" id="KW-0812">Transmembrane</keyword>
<evidence type="ECO:0000259" key="7">
    <source>
        <dbReference type="Pfam" id="PF00892"/>
    </source>
</evidence>
<feature type="transmembrane region" description="Helical" evidence="6">
    <location>
        <begin position="241"/>
        <end position="263"/>
    </location>
</feature>
<dbReference type="PANTHER" id="PTHR32322">
    <property type="entry name" value="INNER MEMBRANE TRANSPORTER"/>
    <property type="match status" value="1"/>
</dbReference>
<dbReference type="AlphaFoldDB" id="A0A852RHR7"/>
<reference evidence="8 9" key="1">
    <citation type="submission" date="2020-07" db="EMBL/GenBank/DDBJ databases">
        <title>Sequencing the genomes of 1000 actinobacteria strains.</title>
        <authorList>
            <person name="Klenk H.-P."/>
        </authorList>
    </citation>
    <scope>NUCLEOTIDE SEQUENCE [LARGE SCALE GENOMIC DNA]</scope>
    <source>
        <strain evidence="8 9">DSM 17380</strain>
    </source>
</reference>
<feature type="transmembrane region" description="Helical" evidence="6">
    <location>
        <begin position="155"/>
        <end position="174"/>
    </location>
</feature>
<feature type="transmembrane region" description="Helical" evidence="6">
    <location>
        <begin position="130"/>
        <end position="149"/>
    </location>
</feature>
<accession>A0A852RHR7</accession>
<dbReference type="Gene3D" id="1.10.3730.20">
    <property type="match status" value="1"/>
</dbReference>
<feature type="domain" description="EamA" evidence="7">
    <location>
        <begin position="156"/>
        <end position="289"/>
    </location>
</feature>
<protein>
    <submittedName>
        <fullName evidence="8">Inner membrane transporter RhtA</fullName>
    </submittedName>
</protein>
<gene>
    <name evidence="8" type="ORF">BJ960_003203</name>
</gene>
<evidence type="ECO:0000313" key="8">
    <source>
        <dbReference type="EMBL" id="NYD28400.1"/>
    </source>
</evidence>
<keyword evidence="9" id="KW-1185">Reference proteome</keyword>
<proteinExistence type="inferred from homology"/>
<evidence type="ECO:0000256" key="1">
    <source>
        <dbReference type="ARBA" id="ARBA00004141"/>
    </source>
</evidence>
<evidence type="ECO:0000256" key="6">
    <source>
        <dbReference type="SAM" id="Phobius"/>
    </source>
</evidence>
<dbReference type="RefSeq" id="WP_307814726.1">
    <property type="nucleotide sequence ID" value="NZ_BAAALZ010000004.1"/>
</dbReference>